<name>A0ABV0QA72_9TELE</name>
<keyword evidence="1" id="KW-0472">Membrane</keyword>
<organism evidence="2 3">
    <name type="scientific">Xenoophorus captivus</name>
    <dbReference type="NCBI Taxonomy" id="1517983"/>
    <lineage>
        <taxon>Eukaryota</taxon>
        <taxon>Metazoa</taxon>
        <taxon>Chordata</taxon>
        <taxon>Craniata</taxon>
        <taxon>Vertebrata</taxon>
        <taxon>Euteleostomi</taxon>
        <taxon>Actinopterygii</taxon>
        <taxon>Neopterygii</taxon>
        <taxon>Teleostei</taxon>
        <taxon>Neoteleostei</taxon>
        <taxon>Acanthomorphata</taxon>
        <taxon>Ovalentaria</taxon>
        <taxon>Atherinomorphae</taxon>
        <taxon>Cyprinodontiformes</taxon>
        <taxon>Goodeidae</taxon>
        <taxon>Xenoophorus</taxon>
    </lineage>
</organism>
<keyword evidence="3" id="KW-1185">Reference proteome</keyword>
<keyword evidence="1" id="KW-0812">Transmembrane</keyword>
<evidence type="ECO:0000313" key="2">
    <source>
        <dbReference type="EMBL" id="MEQ2192721.1"/>
    </source>
</evidence>
<comment type="caution">
    <text evidence="2">The sequence shown here is derived from an EMBL/GenBank/DDBJ whole genome shotgun (WGS) entry which is preliminary data.</text>
</comment>
<accession>A0ABV0QA72</accession>
<feature type="transmembrane region" description="Helical" evidence="1">
    <location>
        <begin position="68"/>
        <end position="93"/>
    </location>
</feature>
<sequence>MEYILVFYVSSVCVWFLPPLPTSGPPIVLSLSEKQNEGGYNWEVQSSARWNHLYLNTGSRFSLKISCLLYLCHSLLLSPLFFCYFLHLCWTYAGLIMLINLSDLLARHYEALETC</sequence>
<protein>
    <submittedName>
        <fullName evidence="2">Uncharacterized protein</fullName>
    </submittedName>
</protein>
<dbReference type="EMBL" id="JAHRIN010003346">
    <property type="protein sequence ID" value="MEQ2192721.1"/>
    <property type="molecule type" value="Genomic_DNA"/>
</dbReference>
<gene>
    <name evidence="2" type="ORF">XENOCAPTIV_016139</name>
</gene>
<keyword evidence="1" id="KW-1133">Transmembrane helix</keyword>
<dbReference type="Proteomes" id="UP001434883">
    <property type="component" value="Unassembled WGS sequence"/>
</dbReference>
<evidence type="ECO:0000256" key="1">
    <source>
        <dbReference type="SAM" id="Phobius"/>
    </source>
</evidence>
<reference evidence="2 3" key="1">
    <citation type="submission" date="2021-06" db="EMBL/GenBank/DDBJ databases">
        <authorList>
            <person name="Palmer J.M."/>
        </authorList>
    </citation>
    <scope>NUCLEOTIDE SEQUENCE [LARGE SCALE GENOMIC DNA]</scope>
    <source>
        <strain evidence="2 3">XC_2019</strain>
        <tissue evidence="2">Muscle</tissue>
    </source>
</reference>
<proteinExistence type="predicted"/>
<evidence type="ECO:0000313" key="3">
    <source>
        <dbReference type="Proteomes" id="UP001434883"/>
    </source>
</evidence>